<accession>A0A5S6QKI7</accession>
<protein>
    <submittedName>
        <fullName evidence="7">MutL C-terminal dimerisation domain-containing protein</fullName>
    </submittedName>
</protein>
<evidence type="ECO:0000256" key="1">
    <source>
        <dbReference type="ARBA" id="ARBA00006082"/>
    </source>
</evidence>
<dbReference type="InterPro" id="IPR038973">
    <property type="entry name" value="MutL/Mlh/Pms-like"/>
</dbReference>
<dbReference type="SMART" id="SM01340">
    <property type="entry name" value="DNA_mis_repair"/>
    <property type="match status" value="1"/>
</dbReference>
<evidence type="ECO:0000313" key="6">
    <source>
        <dbReference type="Proteomes" id="UP000046395"/>
    </source>
</evidence>
<sequence length="774" mass="86277">MYDFNDKKEGVVKPLQSDVARKLLCGQNIINLSDACKELLENSLDSGATSIEILVEDYGANCLQVSDNGRGIASKDFDLICKPNCTSKLNDLEDLFSLSTFGFRGQALCALSLMSDITITTRSALEPVGHILEFDHSGNMTKKVACARQELLRNLKREFSKLVDIIRTYALIPQDVNLSFVNVNNGKRTKVLSASSCDRLEENIWELFGMSFFQTLVRFAQARPSEDILSDCKVKVEDLSCISEINVNGYLSSANQGRTSKDRQFLFVNNRPCELKVISNAINEVYRRFNSTQYPAYFLHITIPRGFCDINCTPDKRTILITRQNLLEAIIRHSLMTMFEQVAVVSSCSRPNVVNMAVQSSQYGQPKRTILSDTAALNDSSGKSNQLELDYANGSTPASKQYANEILGPSKLSSSLYSYGFKSKATKFEKPTDATAKMPRPTTPPSPLQFDRRSSETVSIGERASLGTRRPKRVSNELPIPKQPASVTSFEASPKAEVQPVKNATRSPASPLKSSDKVSVHTSDGTLLKRTVHTIEVDWEQVKKRAHECNEEESCEWEFAQVISSETSSASSQGSEAGNEVSRMLKRTSFSEMDVVGQFNLGFIITRLDDDLFIIDQHASDEKYNFEVLQKTAIVESQRLVCPIPVEISAYHREVIVQNLDKFIKNGFAIDLSNDNDASVTVTAVPTCYGKTFDRQDFDDLVTRFSKAPSIVHRPAKLREIFASKACRKSIMIGTALRCDEMKRILKNLSTADSPWNCPHGRPTVRHLAKLARS</sequence>
<dbReference type="GO" id="GO:0006298">
    <property type="term" value="P:mismatch repair"/>
    <property type="evidence" value="ECO:0007669"/>
    <property type="project" value="InterPro"/>
</dbReference>
<evidence type="ECO:0000259" key="5">
    <source>
        <dbReference type="SMART" id="SM01340"/>
    </source>
</evidence>
<dbReference type="Pfam" id="PF08676">
    <property type="entry name" value="MutL_C"/>
    <property type="match status" value="1"/>
</dbReference>
<dbReference type="PANTHER" id="PTHR10073">
    <property type="entry name" value="DNA MISMATCH REPAIR PROTEIN MLH, PMS, MUTL"/>
    <property type="match status" value="1"/>
</dbReference>
<evidence type="ECO:0000256" key="2">
    <source>
        <dbReference type="ARBA" id="ARBA00022763"/>
    </source>
</evidence>
<feature type="domain" description="MutL C-terminal dimerisation" evidence="4">
    <location>
        <begin position="595"/>
        <end position="737"/>
    </location>
</feature>
<dbReference type="InterPro" id="IPR013507">
    <property type="entry name" value="DNA_mismatch_S5_2-like"/>
</dbReference>
<dbReference type="InterPro" id="IPR020568">
    <property type="entry name" value="Ribosomal_Su5_D2-typ_SF"/>
</dbReference>
<proteinExistence type="inferred from homology"/>
<dbReference type="Pfam" id="PF01119">
    <property type="entry name" value="DNA_mis_repair"/>
    <property type="match status" value="1"/>
</dbReference>
<dbReference type="CDD" id="cd03484">
    <property type="entry name" value="MutL_Trans_hPMS_2_like"/>
    <property type="match status" value="1"/>
</dbReference>
<dbReference type="InterPro" id="IPR014721">
    <property type="entry name" value="Ribsml_uS5_D2-typ_fold_subgr"/>
</dbReference>
<dbReference type="SUPFAM" id="SSF55874">
    <property type="entry name" value="ATPase domain of HSP90 chaperone/DNA topoisomerase II/histidine kinase"/>
    <property type="match status" value="1"/>
</dbReference>
<evidence type="ECO:0000256" key="3">
    <source>
        <dbReference type="SAM" id="MobiDB-lite"/>
    </source>
</evidence>
<dbReference type="InterPro" id="IPR014790">
    <property type="entry name" value="MutL_C"/>
</dbReference>
<dbReference type="InterPro" id="IPR036890">
    <property type="entry name" value="HATPase_C_sf"/>
</dbReference>
<dbReference type="AlphaFoldDB" id="A0A5S6QKI7"/>
<dbReference type="Gene3D" id="3.30.1540.20">
    <property type="entry name" value="MutL, C-terminal domain, dimerisation subdomain"/>
    <property type="match status" value="1"/>
</dbReference>
<dbReference type="SMART" id="SM00853">
    <property type="entry name" value="MutL_C"/>
    <property type="match status" value="1"/>
</dbReference>
<evidence type="ECO:0000259" key="4">
    <source>
        <dbReference type="SMART" id="SM00853"/>
    </source>
</evidence>
<keyword evidence="2" id="KW-0227">DNA damage</keyword>
<comment type="similarity">
    <text evidence="1">Belongs to the DNA mismatch repair MutL/HexB family.</text>
</comment>
<feature type="region of interest" description="Disordered" evidence="3">
    <location>
        <begin position="430"/>
        <end position="519"/>
    </location>
</feature>
<dbReference type="NCBIfam" id="TIGR00585">
    <property type="entry name" value="mutl"/>
    <property type="match status" value="1"/>
</dbReference>
<dbReference type="WBParaSite" id="TMUE_2000007695.1">
    <property type="protein sequence ID" value="TMUE_2000007695.1"/>
    <property type="gene ID" value="WBGene00287461"/>
</dbReference>
<dbReference type="InterPro" id="IPR002099">
    <property type="entry name" value="MutL/Mlh/PMS"/>
</dbReference>
<evidence type="ECO:0000313" key="7">
    <source>
        <dbReference type="WBParaSite" id="TMUE_2000007695.1"/>
    </source>
</evidence>
<dbReference type="GO" id="GO:0140664">
    <property type="term" value="F:ATP-dependent DNA damage sensor activity"/>
    <property type="evidence" value="ECO:0007669"/>
    <property type="project" value="InterPro"/>
</dbReference>
<dbReference type="SUPFAM" id="SSF118116">
    <property type="entry name" value="DNA mismatch repair protein MutL"/>
    <property type="match status" value="1"/>
</dbReference>
<dbReference type="InterPro" id="IPR042120">
    <property type="entry name" value="MutL_C_dimsub"/>
</dbReference>
<dbReference type="Gene3D" id="3.30.1370.100">
    <property type="entry name" value="MutL, C-terminal domain, regulatory subdomain"/>
    <property type="match status" value="1"/>
</dbReference>
<dbReference type="GO" id="GO:0016887">
    <property type="term" value="F:ATP hydrolysis activity"/>
    <property type="evidence" value="ECO:0007669"/>
    <property type="project" value="InterPro"/>
</dbReference>
<dbReference type="GO" id="GO:0030983">
    <property type="term" value="F:mismatched DNA binding"/>
    <property type="evidence" value="ECO:0007669"/>
    <property type="project" value="InterPro"/>
</dbReference>
<dbReference type="GO" id="GO:0032389">
    <property type="term" value="C:MutLalpha complex"/>
    <property type="evidence" value="ECO:0007669"/>
    <property type="project" value="TreeGrafter"/>
</dbReference>
<feature type="domain" description="DNA mismatch repair protein S5" evidence="5">
    <location>
        <begin position="204"/>
        <end position="340"/>
    </location>
</feature>
<reference evidence="7" key="1">
    <citation type="submission" date="2019-12" db="UniProtKB">
        <authorList>
            <consortium name="WormBaseParasite"/>
        </authorList>
    </citation>
    <scope>IDENTIFICATION</scope>
</reference>
<dbReference type="Gene3D" id="3.30.565.10">
    <property type="entry name" value="Histidine kinase-like ATPase, C-terminal domain"/>
    <property type="match status" value="1"/>
</dbReference>
<dbReference type="STRING" id="70415.A0A5S6QKI7"/>
<dbReference type="Pfam" id="PF13589">
    <property type="entry name" value="HATPase_c_3"/>
    <property type="match status" value="1"/>
</dbReference>
<organism evidence="6 7">
    <name type="scientific">Trichuris muris</name>
    <name type="common">Mouse whipworm</name>
    <dbReference type="NCBI Taxonomy" id="70415"/>
    <lineage>
        <taxon>Eukaryota</taxon>
        <taxon>Metazoa</taxon>
        <taxon>Ecdysozoa</taxon>
        <taxon>Nematoda</taxon>
        <taxon>Enoplea</taxon>
        <taxon>Dorylaimia</taxon>
        <taxon>Trichinellida</taxon>
        <taxon>Trichuridae</taxon>
        <taxon>Trichuris</taxon>
    </lineage>
</organism>
<dbReference type="Proteomes" id="UP000046395">
    <property type="component" value="Unassembled WGS sequence"/>
</dbReference>
<dbReference type="Gene3D" id="3.30.230.10">
    <property type="match status" value="1"/>
</dbReference>
<dbReference type="GO" id="GO:0005524">
    <property type="term" value="F:ATP binding"/>
    <property type="evidence" value="ECO:0007669"/>
    <property type="project" value="InterPro"/>
</dbReference>
<name>A0A5S6QKI7_TRIMR</name>
<dbReference type="SUPFAM" id="SSF54211">
    <property type="entry name" value="Ribosomal protein S5 domain 2-like"/>
    <property type="match status" value="1"/>
</dbReference>
<dbReference type="InterPro" id="IPR037198">
    <property type="entry name" value="MutL_C_sf"/>
</dbReference>
<dbReference type="FunFam" id="3.30.1370.100:FF:000001">
    <property type="entry name" value="Mismatch repair endonuclease pms1, putative"/>
    <property type="match status" value="1"/>
</dbReference>
<keyword evidence="6" id="KW-1185">Reference proteome</keyword>
<dbReference type="InterPro" id="IPR042121">
    <property type="entry name" value="MutL_C_regsub"/>
</dbReference>
<dbReference type="PANTHER" id="PTHR10073:SF52">
    <property type="entry name" value="MISMATCH REPAIR ENDONUCLEASE PMS2"/>
    <property type="match status" value="1"/>
</dbReference>